<evidence type="ECO:0000313" key="1">
    <source>
        <dbReference type="EMBL" id="GFY51900.1"/>
    </source>
</evidence>
<keyword evidence="2" id="KW-1185">Reference proteome</keyword>
<comment type="caution">
    <text evidence="1">The sequence shown here is derived from an EMBL/GenBank/DDBJ whole genome shotgun (WGS) entry which is preliminary data.</text>
</comment>
<organism evidence="1 2">
    <name type="scientific">Trichonephila inaurata madagascariensis</name>
    <dbReference type="NCBI Taxonomy" id="2747483"/>
    <lineage>
        <taxon>Eukaryota</taxon>
        <taxon>Metazoa</taxon>
        <taxon>Ecdysozoa</taxon>
        <taxon>Arthropoda</taxon>
        <taxon>Chelicerata</taxon>
        <taxon>Arachnida</taxon>
        <taxon>Araneae</taxon>
        <taxon>Araneomorphae</taxon>
        <taxon>Entelegynae</taxon>
        <taxon>Araneoidea</taxon>
        <taxon>Nephilidae</taxon>
        <taxon>Trichonephila</taxon>
        <taxon>Trichonephila inaurata</taxon>
    </lineage>
</organism>
<protein>
    <submittedName>
        <fullName evidence="1">Uncharacterized protein</fullName>
    </submittedName>
</protein>
<accession>A0A8X7C1I5</accession>
<reference evidence="1" key="1">
    <citation type="submission" date="2020-08" db="EMBL/GenBank/DDBJ databases">
        <title>Multicomponent nature underlies the extraordinary mechanical properties of spider dragline silk.</title>
        <authorList>
            <person name="Kono N."/>
            <person name="Nakamura H."/>
            <person name="Mori M."/>
            <person name="Yoshida Y."/>
            <person name="Ohtoshi R."/>
            <person name="Malay A.D."/>
            <person name="Moran D.A.P."/>
            <person name="Tomita M."/>
            <person name="Numata K."/>
            <person name="Arakawa K."/>
        </authorList>
    </citation>
    <scope>NUCLEOTIDE SEQUENCE</scope>
</reference>
<dbReference type="Proteomes" id="UP000886998">
    <property type="component" value="Unassembled WGS sequence"/>
</dbReference>
<proteinExistence type="predicted"/>
<sequence length="126" mass="15087">MQTHERIRIVRGLSRQKAHSMASLYKRESTKSRMMVRGRKGILTKDSFIGIATRWKMKRVIKKHRRRYNKKGERYSFEIDQPVLSKVQMATIRRPMRCDKETARGEIDLILQPIDILSFYPNREHN</sequence>
<dbReference type="AlphaFoldDB" id="A0A8X7C1I5"/>
<evidence type="ECO:0000313" key="2">
    <source>
        <dbReference type="Proteomes" id="UP000886998"/>
    </source>
</evidence>
<gene>
    <name evidence="1" type="ORF">TNIN_230321</name>
</gene>
<dbReference type="EMBL" id="BMAV01008352">
    <property type="protein sequence ID" value="GFY51900.1"/>
    <property type="molecule type" value="Genomic_DNA"/>
</dbReference>
<name>A0A8X7C1I5_9ARAC</name>